<proteinExistence type="predicted"/>
<reference evidence="1" key="1">
    <citation type="submission" date="2018-09" db="EMBL/GenBank/DDBJ databases">
        <title>A genomic encyclopedia of anaerobic methanotrophic archaea.</title>
        <authorList>
            <person name="Skennerton C.T."/>
            <person name="Chadwick G.L."/>
            <person name="Laso-Perez R."/>
            <person name="Leu A.O."/>
            <person name="Speth D.R."/>
            <person name="Yu H."/>
            <person name="Morgan-Lang C."/>
            <person name="Hatzenpichler R."/>
            <person name="Goudeau D."/>
            <person name="Malmstrom R."/>
            <person name="Woyke T."/>
            <person name="Hallam S."/>
            <person name="Tyson G.W."/>
            <person name="Wegener G."/>
            <person name="Boetius A."/>
            <person name="Orphan V.J."/>
        </authorList>
    </citation>
    <scope>NUCLEOTIDE SEQUENCE</scope>
    <source>
        <strain evidence="1">CONS3730D10UFb2</strain>
    </source>
</reference>
<evidence type="ECO:0000313" key="1">
    <source>
        <dbReference type="EMBL" id="TKY91140.1"/>
    </source>
</evidence>
<accession>A0AC61S9B6</accession>
<gene>
    <name evidence="1" type="ORF">C5S46_07385</name>
</gene>
<evidence type="ECO:0000313" key="2">
    <source>
        <dbReference type="Proteomes" id="UP000315423"/>
    </source>
</evidence>
<name>A0AC61S9B6_9EURY</name>
<organism evidence="1 2">
    <name type="scientific">Candidatus Methanomarinus sp</name>
    <dbReference type="NCBI Taxonomy" id="3386244"/>
    <lineage>
        <taxon>Archaea</taxon>
        <taxon>Methanobacteriati</taxon>
        <taxon>Methanobacteriota</taxon>
        <taxon>Stenosarchaea group</taxon>
        <taxon>Methanomicrobia</taxon>
        <taxon>Methanosarcinales</taxon>
        <taxon>ANME-2 cluster</taxon>
        <taxon>Candidatus Methanocomedenaceae</taxon>
        <taxon>Candidatus Methanomarinus</taxon>
    </lineage>
</organism>
<dbReference type="EMBL" id="QYBA01000254">
    <property type="protein sequence ID" value="TKY91140.1"/>
    <property type="molecule type" value="Genomic_DNA"/>
</dbReference>
<comment type="caution">
    <text evidence="1">The sequence shown here is derived from an EMBL/GenBank/DDBJ whole genome shotgun (WGS) entry which is preliminary data.</text>
</comment>
<dbReference type="Proteomes" id="UP000315423">
    <property type="component" value="Unassembled WGS sequence"/>
</dbReference>
<protein>
    <submittedName>
        <fullName evidence="1">Uncharacterized protein</fullName>
    </submittedName>
</protein>
<sequence length="230" mass="24605">MNMDFFHENKKVIRLIGCGGGGCKVINDIAREHINGIECYAINTDAQDLINSKVDKKILIGFSKTHGLGAGGLIETGEQAAIEDEPKIESAVTGSDVVFIICALGGGNSGAAPIVAKAAKKAGALTIAMVTLPFNSAGPFNKTNAETIFYRLLDETDTTIAVPLDIFKEAALDEPIETLFTLVAKNIFIHVIRDTQKLVNKTGSSIRDFGYNRALIKEMIDKSIVKGCSC</sequence>